<evidence type="ECO:0000313" key="1">
    <source>
        <dbReference type="EMBL" id="GIE39856.1"/>
    </source>
</evidence>
<keyword evidence="4" id="KW-1185">Reference proteome</keyword>
<dbReference type="EMBL" id="JACHNC010000001">
    <property type="protein sequence ID" value="MBB4747583.1"/>
    <property type="molecule type" value="Genomic_DNA"/>
</dbReference>
<accession>A0A7W7HBN8</accession>
<dbReference type="AlphaFoldDB" id="A0A7W7HBN8"/>
<evidence type="ECO:0000313" key="4">
    <source>
        <dbReference type="Proteomes" id="UP000631312"/>
    </source>
</evidence>
<reference evidence="2 3" key="1">
    <citation type="submission" date="2020-08" db="EMBL/GenBank/DDBJ databases">
        <title>Sequencing the genomes of 1000 actinobacteria strains.</title>
        <authorList>
            <person name="Klenk H.-P."/>
        </authorList>
    </citation>
    <scope>NUCLEOTIDE SEQUENCE [LARGE SCALE GENOMIC DNA]</scope>
    <source>
        <strain evidence="2 3">DSM 43150</strain>
    </source>
</reference>
<dbReference type="Proteomes" id="UP000631312">
    <property type="component" value="Unassembled WGS sequence"/>
</dbReference>
<dbReference type="EMBL" id="BOMP01000035">
    <property type="protein sequence ID" value="GIE39856.1"/>
    <property type="molecule type" value="Genomic_DNA"/>
</dbReference>
<evidence type="ECO:0000313" key="3">
    <source>
        <dbReference type="Proteomes" id="UP000590511"/>
    </source>
</evidence>
<dbReference type="RefSeq" id="WP_188120206.1">
    <property type="nucleotide sequence ID" value="NZ_BOMP01000035.1"/>
</dbReference>
<dbReference type="Proteomes" id="UP000590511">
    <property type="component" value="Unassembled WGS sequence"/>
</dbReference>
<reference evidence="1 4" key="2">
    <citation type="submission" date="2021-01" db="EMBL/GenBank/DDBJ databases">
        <title>Whole genome shotgun sequence of Actinoplanes lobatus NBRC 12513.</title>
        <authorList>
            <person name="Komaki H."/>
            <person name="Tamura T."/>
        </authorList>
    </citation>
    <scope>NUCLEOTIDE SEQUENCE [LARGE SCALE GENOMIC DNA]</scope>
    <source>
        <strain evidence="1 4">NBRC 12513</strain>
    </source>
</reference>
<sequence length="113" mass="12689">MKARTMARLQRTETPHTDWCARDHRCGLDAHRSPEIIADALGGRAVTTRVRAGDRDYAEITIRVRLDHRDPIAARQVGLTLHLINRLIRAVNAVRPEALAGRIRPALDRRSAA</sequence>
<organism evidence="2 3">
    <name type="scientific">Actinoplanes lobatus</name>
    <dbReference type="NCBI Taxonomy" id="113568"/>
    <lineage>
        <taxon>Bacteria</taxon>
        <taxon>Bacillati</taxon>
        <taxon>Actinomycetota</taxon>
        <taxon>Actinomycetes</taxon>
        <taxon>Micromonosporales</taxon>
        <taxon>Micromonosporaceae</taxon>
        <taxon>Actinoplanes</taxon>
    </lineage>
</organism>
<name>A0A7W7HBN8_9ACTN</name>
<protein>
    <submittedName>
        <fullName evidence="2">Uncharacterized protein</fullName>
    </submittedName>
</protein>
<gene>
    <name evidence="1" type="ORF">Alo02nite_27540</name>
    <name evidence="2" type="ORF">BJ964_001744</name>
</gene>
<comment type="caution">
    <text evidence="2">The sequence shown here is derived from an EMBL/GenBank/DDBJ whole genome shotgun (WGS) entry which is preliminary data.</text>
</comment>
<evidence type="ECO:0000313" key="2">
    <source>
        <dbReference type="EMBL" id="MBB4747583.1"/>
    </source>
</evidence>
<proteinExistence type="predicted"/>